<dbReference type="RefSeq" id="WP_251937154.1">
    <property type="nucleotide sequence ID" value="NZ_CP098747.1"/>
</dbReference>
<dbReference type="InterPro" id="IPR012659">
    <property type="entry name" value="CHP02444"/>
</dbReference>
<gene>
    <name evidence="1" type="ORF">NBZ79_07900</name>
</gene>
<sequence length="192" mass="21508">MAIYNSASFPPSQLWDFATKLYSSREVEEACLSLQDRRGLDVNLILFCIWVAASGRGILTEDEMTIGIDAGIIWQSQVVGPLRHVRRFLKGPIAPADGRLGAELARVVSESELYSEHMEIQILSEIVVRPATGSFDMQERGQEAATNLLVYLDRMIEDIDNEDRSALLVIWQESFPAANPKYTDLFYPLIAA</sequence>
<evidence type="ECO:0000313" key="1">
    <source>
        <dbReference type="EMBL" id="USG62898.1"/>
    </source>
</evidence>
<organism evidence="1 2">
    <name type="scientific">Sneathiella marina</name>
    <dbReference type="NCBI Taxonomy" id="2950108"/>
    <lineage>
        <taxon>Bacteria</taxon>
        <taxon>Pseudomonadati</taxon>
        <taxon>Pseudomonadota</taxon>
        <taxon>Alphaproteobacteria</taxon>
        <taxon>Sneathiellales</taxon>
        <taxon>Sneathiellaceae</taxon>
        <taxon>Sneathiella</taxon>
    </lineage>
</organism>
<evidence type="ECO:0000313" key="2">
    <source>
        <dbReference type="Proteomes" id="UP001056291"/>
    </source>
</evidence>
<proteinExistence type="predicted"/>
<dbReference type="EMBL" id="CP098747">
    <property type="protein sequence ID" value="USG62898.1"/>
    <property type="molecule type" value="Genomic_DNA"/>
</dbReference>
<protein>
    <submittedName>
        <fullName evidence="1">TIGR02444 family protein</fullName>
    </submittedName>
</protein>
<keyword evidence="2" id="KW-1185">Reference proteome</keyword>
<accession>A0ABY4W776</accession>
<reference evidence="1" key="1">
    <citation type="submission" date="2022-06" db="EMBL/GenBank/DDBJ databases">
        <title>Sneathiella actinostolidae sp. nov., isolated from a sea anemonein the Western Pacific Ocean.</title>
        <authorList>
            <person name="Wei M.J."/>
        </authorList>
    </citation>
    <scope>NUCLEOTIDE SEQUENCE</scope>
    <source>
        <strain evidence="1">PHK-P5</strain>
    </source>
</reference>
<dbReference type="NCBIfam" id="TIGR02444">
    <property type="entry name" value="TIGR02444 family protein"/>
    <property type="match status" value="1"/>
</dbReference>
<name>A0ABY4W776_9PROT</name>
<dbReference type="Proteomes" id="UP001056291">
    <property type="component" value="Chromosome"/>
</dbReference>
<dbReference type="Pfam" id="PF09523">
    <property type="entry name" value="DUF2390"/>
    <property type="match status" value="1"/>
</dbReference>